<keyword evidence="4" id="KW-0503">Monooxygenase</keyword>
<dbReference type="GO" id="GO:0004497">
    <property type="term" value="F:monooxygenase activity"/>
    <property type="evidence" value="ECO:0007669"/>
    <property type="project" value="UniProtKB-KW"/>
</dbReference>
<feature type="binding site" evidence="6">
    <location>
        <position position="218"/>
    </location>
    <ligand>
        <name>FMN</name>
        <dbReference type="ChEBI" id="CHEBI:58210"/>
    </ligand>
</feature>
<feature type="domain" description="Luciferase-like" evidence="7">
    <location>
        <begin position="24"/>
        <end position="373"/>
    </location>
</feature>
<feature type="binding site" evidence="6">
    <location>
        <position position="52"/>
    </location>
    <ligand>
        <name>FMN</name>
        <dbReference type="ChEBI" id="CHEBI:58210"/>
    </ligand>
</feature>
<dbReference type="PANTHER" id="PTHR30011">
    <property type="entry name" value="ALKANESULFONATE MONOOXYGENASE-RELATED"/>
    <property type="match status" value="1"/>
</dbReference>
<protein>
    <submittedName>
        <fullName evidence="8">LLM class flavin-dependent oxidoreductase</fullName>
    </submittedName>
</protein>
<keyword evidence="3" id="KW-0560">Oxidoreductase</keyword>
<feature type="binding site" evidence="6">
    <location>
        <position position="143"/>
    </location>
    <ligand>
        <name>FMN</name>
        <dbReference type="ChEBI" id="CHEBI:58210"/>
    </ligand>
</feature>
<dbReference type="Pfam" id="PF00296">
    <property type="entry name" value="Bac_luciferase"/>
    <property type="match status" value="1"/>
</dbReference>
<dbReference type="Gene3D" id="3.20.20.30">
    <property type="entry name" value="Luciferase-like domain"/>
    <property type="match status" value="1"/>
</dbReference>
<evidence type="ECO:0000256" key="6">
    <source>
        <dbReference type="PIRSR" id="PIRSR000337-1"/>
    </source>
</evidence>
<evidence type="ECO:0000313" key="8">
    <source>
        <dbReference type="EMBL" id="MCB8878201.1"/>
    </source>
</evidence>
<dbReference type="InterPro" id="IPR036661">
    <property type="entry name" value="Luciferase-like_sf"/>
</dbReference>
<feature type="binding site" evidence="6">
    <location>
        <position position="147"/>
    </location>
    <ligand>
        <name>FMN</name>
        <dbReference type="ChEBI" id="CHEBI:58210"/>
    </ligand>
</feature>
<keyword evidence="2 6" id="KW-0288">FMN</keyword>
<dbReference type="InterPro" id="IPR051260">
    <property type="entry name" value="Diverse_substr_monoxygenases"/>
</dbReference>
<evidence type="ECO:0000256" key="4">
    <source>
        <dbReference type="ARBA" id="ARBA00023033"/>
    </source>
</evidence>
<dbReference type="RefSeq" id="WP_227323847.1">
    <property type="nucleotide sequence ID" value="NZ_JAESVB010000026.1"/>
</dbReference>
<dbReference type="AlphaFoldDB" id="A0A963YWD1"/>
<dbReference type="Proteomes" id="UP000708298">
    <property type="component" value="Unassembled WGS sequence"/>
</dbReference>
<evidence type="ECO:0000256" key="3">
    <source>
        <dbReference type="ARBA" id="ARBA00023002"/>
    </source>
</evidence>
<reference evidence="8" key="1">
    <citation type="journal article" date="2021" name="Microorganisms">
        <title>Acidisoma silvae sp. nov. and Acidisomacellulosilytica sp. nov., Two Acidophilic Bacteria Isolated from Decaying Wood, Hydrolyzing Cellulose and Producing Poly-3-hydroxybutyrate.</title>
        <authorList>
            <person name="Mieszkin S."/>
            <person name="Pouder E."/>
            <person name="Uroz S."/>
            <person name="Simon-Colin C."/>
            <person name="Alain K."/>
        </authorList>
    </citation>
    <scope>NUCLEOTIDE SEQUENCE</scope>
    <source>
        <strain evidence="8">HW T2.11</strain>
    </source>
</reference>
<keyword evidence="1 6" id="KW-0285">Flavoprotein</keyword>
<keyword evidence="9" id="KW-1185">Reference proteome</keyword>
<evidence type="ECO:0000256" key="1">
    <source>
        <dbReference type="ARBA" id="ARBA00022630"/>
    </source>
</evidence>
<dbReference type="InterPro" id="IPR011251">
    <property type="entry name" value="Luciferase-like_dom"/>
</dbReference>
<dbReference type="NCBIfam" id="TIGR03860">
    <property type="entry name" value="FMN_nitrolo"/>
    <property type="match status" value="1"/>
</dbReference>
<dbReference type="PIRSF" id="PIRSF000337">
    <property type="entry name" value="NTA_MOA"/>
    <property type="match status" value="1"/>
</dbReference>
<comment type="caution">
    <text evidence="8">The sequence shown here is derived from an EMBL/GenBank/DDBJ whole genome shotgun (WGS) entry which is preliminary data.</text>
</comment>
<dbReference type="PANTHER" id="PTHR30011:SF16">
    <property type="entry name" value="C2H2 FINGER DOMAIN TRANSCRIPTION FACTOR (EUROFUNG)-RELATED"/>
    <property type="match status" value="1"/>
</dbReference>
<dbReference type="GO" id="GO:0016705">
    <property type="term" value="F:oxidoreductase activity, acting on paired donors, with incorporation or reduction of molecular oxygen"/>
    <property type="evidence" value="ECO:0007669"/>
    <property type="project" value="InterPro"/>
</dbReference>
<dbReference type="CDD" id="cd01095">
    <property type="entry name" value="Nitrilotriacetate_monoxgenase"/>
    <property type="match status" value="1"/>
</dbReference>
<organism evidence="8 9">
    <name type="scientific">Acidisoma silvae</name>
    <dbReference type="NCBI Taxonomy" id="2802396"/>
    <lineage>
        <taxon>Bacteria</taxon>
        <taxon>Pseudomonadati</taxon>
        <taxon>Pseudomonadota</taxon>
        <taxon>Alphaproteobacteria</taxon>
        <taxon>Acetobacterales</taxon>
        <taxon>Acidocellaceae</taxon>
        <taxon>Acidisoma</taxon>
    </lineage>
</organism>
<evidence type="ECO:0000259" key="7">
    <source>
        <dbReference type="Pfam" id="PF00296"/>
    </source>
</evidence>
<accession>A0A963YWD1</accession>
<reference evidence="8" key="2">
    <citation type="submission" date="2021-01" db="EMBL/GenBank/DDBJ databases">
        <authorList>
            <person name="Mieszkin S."/>
            <person name="Pouder E."/>
            <person name="Alain K."/>
        </authorList>
    </citation>
    <scope>NUCLEOTIDE SEQUENCE</scope>
    <source>
        <strain evidence="8">HW T2.11</strain>
    </source>
</reference>
<dbReference type="SUPFAM" id="SSF51679">
    <property type="entry name" value="Bacterial luciferase-like"/>
    <property type="match status" value="1"/>
</dbReference>
<name>A0A963YWD1_9PROT</name>
<gene>
    <name evidence="8" type="ORF">ASILVAE211_23660</name>
</gene>
<sequence>MHLGAFLFNLGNHAAGWRMPDVPTEGLMAFDFYRNLAETAERGKFDLVFHSDGLGINDTYDAVLRHTVTIRPEPLTLLSALAVVTQRVGLAATISTTYNEPYHIARKLGMLDFLSNGRAALNLVTSSTDQEAQNFGLSHHLAHGARYERAREFIDILRLLWDSWDDKALSFDKVSGQVADPALIQAIHYKGKYLSVRGPLNMPRPPQGHPVIIQAGVSADGQDFAAHVADVVFSVERSLASAQAFYAAAQTRVTAAGRIPGVMKVMPGLLPIIGRTQEEAESKDRALQDLVPESLAVSYLSDVVQHDLSRYPIDGQLPELPESNGEMGRRQIILDQARLPGATIRSLAVQMVQNRGHLRVVGTARTIANFMAEWFTNNACDGFNILAPFHPGGLAEFVDEVVPELQHRGLFRQEYSGRTLRDHLGLARP</sequence>
<comment type="similarity">
    <text evidence="5">Belongs to the NtaA/SnaA/DszA monooxygenase family.</text>
</comment>
<evidence type="ECO:0000256" key="5">
    <source>
        <dbReference type="ARBA" id="ARBA00033748"/>
    </source>
</evidence>
<dbReference type="EMBL" id="JAESVB010000026">
    <property type="protein sequence ID" value="MCB8878201.1"/>
    <property type="molecule type" value="Genomic_DNA"/>
</dbReference>
<dbReference type="InterPro" id="IPR016215">
    <property type="entry name" value="NTA_MOA"/>
</dbReference>
<evidence type="ECO:0000313" key="9">
    <source>
        <dbReference type="Proteomes" id="UP000708298"/>
    </source>
</evidence>
<feature type="binding site" evidence="6">
    <location>
        <position position="93"/>
    </location>
    <ligand>
        <name>FMN</name>
        <dbReference type="ChEBI" id="CHEBI:58210"/>
    </ligand>
</feature>
<evidence type="ECO:0000256" key="2">
    <source>
        <dbReference type="ARBA" id="ARBA00022643"/>
    </source>
</evidence>
<proteinExistence type="inferred from homology"/>